<dbReference type="PANTHER" id="PTHR32071">
    <property type="entry name" value="TRANSCRIPTIONAL REGULATORY PROTEIN"/>
    <property type="match status" value="1"/>
</dbReference>
<keyword evidence="8" id="KW-0175">Coiled coil</keyword>
<accession>A0A5A7MXU3</accession>
<organism evidence="11 12">
    <name type="scientific">Iodidimonas gelatinilytica</name>
    <dbReference type="NCBI Taxonomy" id="1236966"/>
    <lineage>
        <taxon>Bacteria</taxon>
        <taxon>Pseudomonadati</taxon>
        <taxon>Pseudomonadota</taxon>
        <taxon>Alphaproteobacteria</taxon>
        <taxon>Iodidimonadales</taxon>
        <taxon>Iodidimonadaceae</taxon>
        <taxon>Iodidimonas</taxon>
    </lineage>
</organism>
<dbReference type="Proteomes" id="UP000325187">
    <property type="component" value="Unassembled WGS sequence"/>
</dbReference>
<dbReference type="PROSITE" id="PS50045">
    <property type="entry name" value="SIGMA54_INTERACT_4"/>
    <property type="match status" value="1"/>
</dbReference>
<evidence type="ECO:0000256" key="6">
    <source>
        <dbReference type="ARBA" id="ARBA00023163"/>
    </source>
</evidence>
<dbReference type="GO" id="GO:0000160">
    <property type="term" value="P:phosphorelay signal transduction system"/>
    <property type="evidence" value="ECO:0007669"/>
    <property type="project" value="UniProtKB-KW"/>
</dbReference>
<dbReference type="Gene3D" id="1.10.10.60">
    <property type="entry name" value="Homeodomain-like"/>
    <property type="match status" value="1"/>
</dbReference>
<dbReference type="InterPro" id="IPR002197">
    <property type="entry name" value="HTH_Fis"/>
</dbReference>
<dbReference type="SUPFAM" id="SSF46689">
    <property type="entry name" value="Homeodomain-like"/>
    <property type="match status" value="1"/>
</dbReference>
<dbReference type="RefSeq" id="WP_150001928.1">
    <property type="nucleotide sequence ID" value="NZ_BKCM01000003.1"/>
</dbReference>
<dbReference type="InterPro" id="IPR011006">
    <property type="entry name" value="CheY-like_superfamily"/>
</dbReference>
<dbReference type="Pfam" id="PF02954">
    <property type="entry name" value="HTH_8"/>
    <property type="match status" value="1"/>
</dbReference>
<dbReference type="PROSITE" id="PS00675">
    <property type="entry name" value="SIGMA54_INTERACT_1"/>
    <property type="match status" value="1"/>
</dbReference>
<dbReference type="InterPro" id="IPR009057">
    <property type="entry name" value="Homeodomain-like_sf"/>
</dbReference>
<keyword evidence="1" id="KW-0547">Nucleotide-binding</keyword>
<dbReference type="PROSITE" id="PS50110">
    <property type="entry name" value="RESPONSE_REGULATORY"/>
    <property type="match status" value="1"/>
</dbReference>
<dbReference type="InterPro" id="IPR001789">
    <property type="entry name" value="Sig_transdc_resp-reg_receiver"/>
</dbReference>
<keyword evidence="12" id="KW-1185">Reference proteome</keyword>
<evidence type="ECO:0000256" key="1">
    <source>
        <dbReference type="ARBA" id="ARBA00022741"/>
    </source>
</evidence>
<dbReference type="InterPro" id="IPR025662">
    <property type="entry name" value="Sigma_54_int_dom_ATP-bd_1"/>
</dbReference>
<dbReference type="InterPro" id="IPR058031">
    <property type="entry name" value="AAA_lid_NorR"/>
</dbReference>
<reference evidence="11 12" key="1">
    <citation type="submission" date="2019-09" db="EMBL/GenBank/DDBJ databases">
        <title>NBRP : Genome information of microbial organism related human and environment.</title>
        <authorList>
            <person name="Hattori M."/>
            <person name="Oshima K."/>
            <person name="Inaba H."/>
            <person name="Suda W."/>
            <person name="Sakamoto M."/>
            <person name="Iino T."/>
            <person name="Kitahara M."/>
            <person name="Oshida Y."/>
            <person name="Iida T."/>
            <person name="Kudo T."/>
            <person name="Itoh T."/>
            <person name="Ohkuma M."/>
        </authorList>
    </citation>
    <scope>NUCLEOTIDE SEQUENCE [LARGE SCALE GENOMIC DNA]</scope>
    <source>
        <strain evidence="11 12">Mie-1</strain>
    </source>
</reference>
<evidence type="ECO:0000256" key="2">
    <source>
        <dbReference type="ARBA" id="ARBA00022840"/>
    </source>
</evidence>
<dbReference type="EMBL" id="BKCM01000003">
    <property type="protein sequence ID" value="GER00245.1"/>
    <property type="molecule type" value="Genomic_DNA"/>
</dbReference>
<dbReference type="Gene3D" id="3.40.50.300">
    <property type="entry name" value="P-loop containing nucleotide triphosphate hydrolases"/>
    <property type="match status" value="1"/>
</dbReference>
<dbReference type="Pfam" id="PF00158">
    <property type="entry name" value="Sigma54_activat"/>
    <property type="match status" value="1"/>
</dbReference>
<sequence>MREKSDRLLIVDDDPGIRRQLKWAFGDMKTVECADRPSAIRAIQKEAPAVALLDLGLPPDADGPSEGLTALQDILSASPDTKVIVMTGQKERSYALKSVALGAYDFYEKPLDLDQLELIVQRARKLFELEQENRALQAENTQSAIPGLVTADSKMQSVCEQIKRLAKTDVSVLIIGDSGTGKELLSAGVHSLSKRVKGPYIAINCAAIPENLLESELFGYERGAFTGAHKTTMGKIEQAHQGTLMLDEIGDLPLSLQAKLLRVLQERVIERVGGRKQIAVDFRLVCATNRDMETAIKEGDFREDLYYRIGEAVVFVPPLRERPEDAVLIAQTFLEKWSREQGLKNAGFGSDALAAISNYSWPGNVRELQSRIKRAVATANGRIGAADLDLADAPTEAVPSIKVARQKAELDAIQRAMAQAEGNISEAARLLDVSRPTLYQLLTDHGLR</sequence>
<keyword evidence="3" id="KW-0902">Two-component regulatory system</keyword>
<dbReference type="Gene3D" id="1.10.8.60">
    <property type="match status" value="1"/>
</dbReference>
<keyword evidence="5" id="KW-0010">Activator</keyword>
<evidence type="ECO:0000256" key="5">
    <source>
        <dbReference type="ARBA" id="ARBA00023159"/>
    </source>
</evidence>
<feature type="coiled-coil region" evidence="8">
    <location>
        <begin position="403"/>
        <end position="430"/>
    </location>
</feature>
<gene>
    <name evidence="11" type="ORF">JCM17845_08680</name>
</gene>
<dbReference type="InterPro" id="IPR027417">
    <property type="entry name" value="P-loop_NTPase"/>
</dbReference>
<keyword evidence="7" id="KW-0597">Phosphoprotein</keyword>
<evidence type="ECO:0000256" key="7">
    <source>
        <dbReference type="PROSITE-ProRule" id="PRU00169"/>
    </source>
</evidence>
<dbReference type="GO" id="GO:0005524">
    <property type="term" value="F:ATP binding"/>
    <property type="evidence" value="ECO:0007669"/>
    <property type="project" value="UniProtKB-KW"/>
</dbReference>
<keyword evidence="2" id="KW-0067">ATP-binding</keyword>
<dbReference type="SMART" id="SM00448">
    <property type="entry name" value="REC"/>
    <property type="match status" value="1"/>
</dbReference>
<name>A0A5A7MXU3_9PROT</name>
<keyword evidence="4" id="KW-0805">Transcription regulation</keyword>
<evidence type="ECO:0000313" key="11">
    <source>
        <dbReference type="EMBL" id="GER00245.1"/>
    </source>
</evidence>
<evidence type="ECO:0000256" key="8">
    <source>
        <dbReference type="SAM" id="Coils"/>
    </source>
</evidence>
<dbReference type="AlphaFoldDB" id="A0A5A7MXU3"/>
<dbReference type="InterPro" id="IPR014264">
    <property type="entry name" value="PEP-CTERM_resp_reg"/>
</dbReference>
<dbReference type="NCBIfam" id="TIGR02915">
    <property type="entry name" value="PEP_resp_reg"/>
    <property type="match status" value="1"/>
</dbReference>
<evidence type="ECO:0000256" key="4">
    <source>
        <dbReference type="ARBA" id="ARBA00023015"/>
    </source>
</evidence>
<dbReference type="SUPFAM" id="SSF52540">
    <property type="entry name" value="P-loop containing nucleoside triphosphate hydrolases"/>
    <property type="match status" value="1"/>
</dbReference>
<dbReference type="PANTHER" id="PTHR32071:SF113">
    <property type="entry name" value="ALGINATE BIOSYNTHESIS TRANSCRIPTIONAL REGULATORY PROTEIN ALGB"/>
    <property type="match status" value="1"/>
</dbReference>
<dbReference type="PRINTS" id="PR01590">
    <property type="entry name" value="HTHFIS"/>
</dbReference>
<dbReference type="Pfam" id="PF25601">
    <property type="entry name" value="AAA_lid_14"/>
    <property type="match status" value="1"/>
</dbReference>
<protein>
    <submittedName>
        <fullName evidence="11">PEP-CTERM-box response regulator transcription factor</fullName>
    </submittedName>
</protein>
<dbReference type="Pfam" id="PF00072">
    <property type="entry name" value="Response_reg"/>
    <property type="match status" value="1"/>
</dbReference>
<feature type="modified residue" description="4-aspartylphosphate" evidence="7">
    <location>
        <position position="54"/>
    </location>
</feature>
<evidence type="ECO:0000256" key="3">
    <source>
        <dbReference type="ARBA" id="ARBA00023012"/>
    </source>
</evidence>
<dbReference type="Gene3D" id="3.40.50.2300">
    <property type="match status" value="1"/>
</dbReference>
<comment type="caution">
    <text evidence="11">The sequence shown here is derived from an EMBL/GenBank/DDBJ whole genome shotgun (WGS) entry which is preliminary data.</text>
</comment>
<evidence type="ECO:0000259" key="9">
    <source>
        <dbReference type="PROSITE" id="PS50045"/>
    </source>
</evidence>
<feature type="domain" description="Sigma-54 factor interaction" evidence="9">
    <location>
        <begin position="148"/>
        <end position="377"/>
    </location>
</feature>
<dbReference type="FunFam" id="3.40.50.300:FF:000006">
    <property type="entry name" value="DNA-binding transcriptional regulator NtrC"/>
    <property type="match status" value="1"/>
</dbReference>
<dbReference type="InterPro" id="IPR002078">
    <property type="entry name" value="Sigma_54_int"/>
</dbReference>
<dbReference type="SMART" id="SM00382">
    <property type="entry name" value="AAA"/>
    <property type="match status" value="1"/>
</dbReference>
<evidence type="ECO:0000313" key="12">
    <source>
        <dbReference type="Proteomes" id="UP000325187"/>
    </source>
</evidence>
<dbReference type="GO" id="GO:0006355">
    <property type="term" value="P:regulation of DNA-templated transcription"/>
    <property type="evidence" value="ECO:0007669"/>
    <property type="project" value="InterPro"/>
</dbReference>
<proteinExistence type="predicted"/>
<dbReference type="SUPFAM" id="SSF52172">
    <property type="entry name" value="CheY-like"/>
    <property type="match status" value="1"/>
</dbReference>
<dbReference type="GO" id="GO:0043565">
    <property type="term" value="F:sequence-specific DNA binding"/>
    <property type="evidence" value="ECO:0007669"/>
    <property type="project" value="InterPro"/>
</dbReference>
<feature type="domain" description="Response regulatory" evidence="10">
    <location>
        <begin position="7"/>
        <end position="124"/>
    </location>
</feature>
<dbReference type="CDD" id="cd00009">
    <property type="entry name" value="AAA"/>
    <property type="match status" value="1"/>
</dbReference>
<evidence type="ECO:0000259" key="10">
    <source>
        <dbReference type="PROSITE" id="PS50110"/>
    </source>
</evidence>
<keyword evidence="6" id="KW-0804">Transcription</keyword>
<dbReference type="InterPro" id="IPR003593">
    <property type="entry name" value="AAA+_ATPase"/>
</dbReference>